<keyword evidence="8 13" id="KW-0067">ATP-binding</keyword>
<evidence type="ECO:0000256" key="8">
    <source>
        <dbReference type="ARBA" id="ARBA00022840"/>
    </source>
</evidence>
<dbReference type="EC" id="2.7.1.20" evidence="3 13"/>
<feature type="active site" description="Proton acceptor" evidence="12">
    <location>
        <position position="297"/>
    </location>
</feature>
<dbReference type="PANTHER" id="PTHR45769">
    <property type="entry name" value="ADENOSINE KINASE"/>
    <property type="match status" value="1"/>
</dbReference>
<evidence type="ECO:0000256" key="12">
    <source>
        <dbReference type="PIRSR" id="PIRSR601805-1"/>
    </source>
</evidence>
<dbReference type="PANTHER" id="PTHR45769:SF3">
    <property type="entry name" value="ADENOSINE KINASE"/>
    <property type="match status" value="1"/>
</dbReference>
<keyword evidence="4 13" id="KW-0808">Transferase</keyword>
<keyword evidence="5 13" id="KW-0660">Purine salvage</keyword>
<evidence type="ECO:0000313" key="16">
    <source>
        <dbReference type="Proteomes" id="UP001372834"/>
    </source>
</evidence>
<evidence type="ECO:0000259" key="14">
    <source>
        <dbReference type="Pfam" id="PF00294"/>
    </source>
</evidence>
<dbReference type="GO" id="GO:0006144">
    <property type="term" value="P:purine nucleobase metabolic process"/>
    <property type="evidence" value="ECO:0007669"/>
    <property type="project" value="TreeGrafter"/>
</dbReference>
<evidence type="ECO:0000256" key="9">
    <source>
        <dbReference type="ARBA" id="ARBA00022842"/>
    </source>
</evidence>
<sequence>MEKGQLLGIGNPLLDLTVIGDAKLLEKYKLEANNAVIANEFQKSIYKDLLENYDVQFTAGGSVQNSLRVCQWIVKESRVCIFMGSVGMDKYSKILQQTAESDGVEVRYQYHEDIPTGTCAAIITTHEGNKRSLCANLAAAEKFTIDHILKPDNYRCIEKANIYYISGFFLTVSLETVLKIGETAAKENKFFITNLSAPFICDLYKDSVMKTLYYTDVVFGNESELQKLGEGCFKTKNLEEIMYKMASLPKANMTRERIVIITNGCHPVLYVQGKSIKKVEVPKIPEGKVIDTNGAGDAFAGGFLSQFLMGKSIEKCIQCGVWAAGQIIQNHGCSFNKDVQYN</sequence>
<evidence type="ECO:0000256" key="3">
    <source>
        <dbReference type="ARBA" id="ARBA00012119"/>
    </source>
</evidence>
<comment type="catalytic activity">
    <reaction evidence="10 13">
        <text>adenosine + ATP = AMP + ADP + H(+)</text>
        <dbReference type="Rhea" id="RHEA:20824"/>
        <dbReference type="ChEBI" id="CHEBI:15378"/>
        <dbReference type="ChEBI" id="CHEBI:16335"/>
        <dbReference type="ChEBI" id="CHEBI:30616"/>
        <dbReference type="ChEBI" id="CHEBI:456215"/>
        <dbReference type="ChEBI" id="CHEBI:456216"/>
        <dbReference type="EC" id="2.7.1.20"/>
    </reaction>
</comment>
<dbReference type="SUPFAM" id="SSF53613">
    <property type="entry name" value="Ribokinase-like"/>
    <property type="match status" value="1"/>
</dbReference>
<comment type="cofactor">
    <cofactor evidence="13">
        <name>Mg(2+)</name>
        <dbReference type="ChEBI" id="CHEBI:18420"/>
    </cofactor>
    <text evidence="13">Binds 3 Mg(2+) ions per subunit.</text>
</comment>
<comment type="caution">
    <text evidence="15">The sequence shown here is derived from an EMBL/GenBank/DDBJ whole genome shotgun (WGS) entry which is preliminary data.</text>
</comment>
<keyword evidence="6 13" id="KW-0547">Nucleotide-binding</keyword>
<evidence type="ECO:0000256" key="5">
    <source>
        <dbReference type="ARBA" id="ARBA00022726"/>
    </source>
</evidence>
<feature type="domain" description="Carbohydrate kinase PfkB" evidence="14">
    <location>
        <begin position="40"/>
        <end position="336"/>
    </location>
</feature>
<dbReference type="CDD" id="cd01168">
    <property type="entry name" value="adenosine_kinase"/>
    <property type="match status" value="1"/>
</dbReference>
<comment type="pathway">
    <text evidence="1 13">Purine metabolism; AMP biosynthesis via salvage pathway; AMP from adenosine: step 1/1.</text>
</comment>
<dbReference type="AlphaFoldDB" id="A0AAN8Q1K8"/>
<dbReference type="Gene3D" id="3.30.1110.10">
    <property type="match status" value="1"/>
</dbReference>
<keyword evidence="13" id="KW-0539">Nucleus</keyword>
<comment type="subcellular location">
    <subcellularLocation>
        <location evidence="13">Nucleus</location>
    </subcellularLocation>
</comment>
<dbReference type="GO" id="GO:0044209">
    <property type="term" value="P:AMP salvage"/>
    <property type="evidence" value="ECO:0007669"/>
    <property type="project" value="UniProtKB-UniRule"/>
</dbReference>
<dbReference type="GO" id="GO:0005829">
    <property type="term" value="C:cytosol"/>
    <property type="evidence" value="ECO:0007669"/>
    <property type="project" value="TreeGrafter"/>
</dbReference>
<dbReference type="InterPro" id="IPR011611">
    <property type="entry name" value="PfkB_dom"/>
</dbReference>
<evidence type="ECO:0000256" key="11">
    <source>
        <dbReference type="ARBA" id="ARBA00068771"/>
    </source>
</evidence>
<proteinExistence type="inferred from homology"/>
<evidence type="ECO:0000256" key="7">
    <source>
        <dbReference type="ARBA" id="ARBA00022777"/>
    </source>
</evidence>
<dbReference type="GO" id="GO:0005634">
    <property type="term" value="C:nucleus"/>
    <property type="evidence" value="ECO:0007669"/>
    <property type="project" value="UniProtKB-SubCell"/>
</dbReference>
<keyword evidence="7 13" id="KW-0418">Kinase</keyword>
<name>A0AAN8Q1K8_POLSC</name>
<accession>A0AAN8Q1K8</accession>
<dbReference type="InterPro" id="IPR001805">
    <property type="entry name" value="Adenokinase"/>
</dbReference>
<dbReference type="Gene3D" id="3.40.1190.20">
    <property type="match status" value="1"/>
</dbReference>
<evidence type="ECO:0000256" key="1">
    <source>
        <dbReference type="ARBA" id="ARBA00004801"/>
    </source>
</evidence>
<evidence type="ECO:0000256" key="6">
    <source>
        <dbReference type="ARBA" id="ARBA00022741"/>
    </source>
</evidence>
<dbReference type="InterPro" id="IPR029056">
    <property type="entry name" value="Ribokinase-like"/>
</dbReference>
<evidence type="ECO:0000256" key="2">
    <source>
        <dbReference type="ARBA" id="ARBA00010688"/>
    </source>
</evidence>
<keyword evidence="9 13" id="KW-0460">Magnesium</keyword>
<comment type="function">
    <text evidence="13">ATP dependent phosphorylation of adenosine and other related nucleoside analogs to monophosphate derivatives.</text>
</comment>
<gene>
    <name evidence="15" type="ORF">RUM43_003658</name>
</gene>
<dbReference type="Proteomes" id="UP001372834">
    <property type="component" value="Unassembled WGS sequence"/>
</dbReference>
<dbReference type="FunFam" id="3.40.1190.20:FF:000076">
    <property type="entry name" value="Adenosine kinase"/>
    <property type="match status" value="1"/>
</dbReference>
<protein>
    <recommendedName>
        <fullName evidence="11 13">Adenosine kinase</fullName>
        <shortName evidence="13">AK</shortName>
        <ecNumber evidence="3 13">2.7.1.20</ecNumber>
    </recommendedName>
    <alternativeName>
        <fullName evidence="13">Adenosine 5'-phosphotransferase</fullName>
    </alternativeName>
</protein>
<evidence type="ECO:0000256" key="4">
    <source>
        <dbReference type="ARBA" id="ARBA00022679"/>
    </source>
</evidence>
<reference evidence="15 16" key="1">
    <citation type="submission" date="2023-10" db="EMBL/GenBank/DDBJ databases">
        <title>Genomes of two closely related lineages of the louse Polyplax serrata with different host specificities.</title>
        <authorList>
            <person name="Martinu J."/>
            <person name="Tarabai H."/>
            <person name="Stefka J."/>
            <person name="Hypsa V."/>
        </authorList>
    </citation>
    <scope>NUCLEOTIDE SEQUENCE [LARGE SCALE GENOMIC DNA]</scope>
    <source>
        <strain evidence="15">HR10_N</strain>
    </source>
</reference>
<dbReference type="PROSITE" id="PS00584">
    <property type="entry name" value="PFKB_KINASES_2"/>
    <property type="match status" value="1"/>
</dbReference>
<dbReference type="GO" id="GO:0006166">
    <property type="term" value="P:purine ribonucleoside salvage"/>
    <property type="evidence" value="ECO:0007669"/>
    <property type="project" value="UniProtKB-KW"/>
</dbReference>
<dbReference type="Pfam" id="PF00294">
    <property type="entry name" value="PfkB"/>
    <property type="match status" value="1"/>
</dbReference>
<comment type="similarity">
    <text evidence="2 13">Belongs to the carbohydrate kinase PfkB family.</text>
</comment>
<dbReference type="PRINTS" id="PR00989">
    <property type="entry name" value="ADENOKINASE"/>
</dbReference>
<dbReference type="GO" id="GO:0005524">
    <property type="term" value="F:ATP binding"/>
    <property type="evidence" value="ECO:0007669"/>
    <property type="project" value="UniProtKB-UniRule"/>
</dbReference>
<dbReference type="EMBL" id="JAWJWE010000036">
    <property type="protein sequence ID" value="KAK6629838.1"/>
    <property type="molecule type" value="Genomic_DNA"/>
</dbReference>
<dbReference type="InterPro" id="IPR002173">
    <property type="entry name" value="Carboh/pur_kinase_PfkB_CS"/>
</dbReference>
<evidence type="ECO:0000256" key="13">
    <source>
        <dbReference type="RuleBase" id="RU368116"/>
    </source>
</evidence>
<organism evidence="15 16">
    <name type="scientific">Polyplax serrata</name>
    <name type="common">Common mouse louse</name>
    <dbReference type="NCBI Taxonomy" id="468196"/>
    <lineage>
        <taxon>Eukaryota</taxon>
        <taxon>Metazoa</taxon>
        <taxon>Ecdysozoa</taxon>
        <taxon>Arthropoda</taxon>
        <taxon>Hexapoda</taxon>
        <taxon>Insecta</taxon>
        <taxon>Pterygota</taxon>
        <taxon>Neoptera</taxon>
        <taxon>Paraneoptera</taxon>
        <taxon>Psocodea</taxon>
        <taxon>Troctomorpha</taxon>
        <taxon>Phthiraptera</taxon>
        <taxon>Anoplura</taxon>
        <taxon>Polyplacidae</taxon>
        <taxon>Polyplax</taxon>
    </lineage>
</organism>
<evidence type="ECO:0000313" key="15">
    <source>
        <dbReference type="EMBL" id="KAK6629838.1"/>
    </source>
</evidence>
<comment type="subunit">
    <text evidence="13">Monomer.</text>
</comment>
<evidence type="ECO:0000256" key="10">
    <source>
        <dbReference type="ARBA" id="ARBA00051362"/>
    </source>
</evidence>
<dbReference type="GO" id="GO:0004001">
    <property type="term" value="F:adenosine kinase activity"/>
    <property type="evidence" value="ECO:0007669"/>
    <property type="project" value="UniProtKB-UniRule"/>
</dbReference>